<dbReference type="InterPro" id="IPR009395">
    <property type="entry name" value="BLOC1S1"/>
</dbReference>
<dbReference type="OrthoDB" id="20018at2759"/>
<evidence type="ECO:0000313" key="3">
    <source>
        <dbReference type="EMBL" id="RVD82220.1"/>
    </source>
</evidence>
<dbReference type="PANTHER" id="PTHR13073:SF0">
    <property type="entry name" value="BIOGENESIS OF LYSOSOME-RELATED ORGANELLES COMPLEX 1 SUBUNIT 1"/>
    <property type="match status" value="1"/>
</dbReference>
<evidence type="ECO:0000256" key="1">
    <source>
        <dbReference type="ARBA" id="ARBA00007133"/>
    </source>
</evidence>
<comment type="similarity">
    <text evidence="1">Belongs to the BLOC1S1 family.</text>
</comment>
<keyword evidence="4" id="KW-1185">Reference proteome</keyword>
<name>A0A436ZTI9_ARTFL</name>
<dbReference type="EMBL" id="SAEB01000009">
    <property type="protein sequence ID" value="RVD82220.1"/>
    <property type="molecule type" value="Genomic_DNA"/>
</dbReference>
<dbReference type="VEuPathDB" id="FungiDB:DFL_006653"/>
<dbReference type="Pfam" id="PF06320">
    <property type="entry name" value="GCN5L1"/>
    <property type="match status" value="1"/>
</dbReference>
<comment type="caution">
    <text evidence="3">The sequence shown here is derived from an EMBL/GenBank/DDBJ whole genome shotgun (WGS) entry which is preliminary data.</text>
</comment>
<dbReference type="AlphaFoldDB" id="A0A436ZTI9"/>
<dbReference type="RefSeq" id="XP_067487764.1">
    <property type="nucleotide sequence ID" value="XM_067636115.1"/>
</dbReference>
<dbReference type="Proteomes" id="UP000283090">
    <property type="component" value="Unassembled WGS sequence"/>
</dbReference>
<proteinExistence type="inferred from homology"/>
<dbReference type="GeneID" id="93588964"/>
<reference evidence="3 4" key="1">
    <citation type="submission" date="2019-01" db="EMBL/GenBank/DDBJ databases">
        <title>Intercellular communication is required for trap formation in the nematode-trapping fungus Duddingtonia flagrans.</title>
        <authorList>
            <person name="Youssar L."/>
            <person name="Wernet V."/>
            <person name="Hensel N."/>
            <person name="Hildebrandt H.-G."/>
            <person name="Fischer R."/>
        </authorList>
    </citation>
    <scope>NUCLEOTIDE SEQUENCE [LARGE SCALE GENOMIC DNA]</scope>
    <source>
        <strain evidence="3 4">CBS H-5679</strain>
    </source>
</reference>
<dbReference type="GO" id="GO:0016197">
    <property type="term" value="P:endosomal transport"/>
    <property type="evidence" value="ECO:0007669"/>
    <property type="project" value="TreeGrafter"/>
</dbReference>
<dbReference type="STRING" id="97331.A0A436ZTI9"/>
<gene>
    <name evidence="3" type="ORF">DFL_006653</name>
</gene>
<dbReference type="GO" id="GO:0031083">
    <property type="term" value="C:BLOC-1 complex"/>
    <property type="evidence" value="ECO:0007669"/>
    <property type="project" value="InterPro"/>
</dbReference>
<evidence type="ECO:0000313" key="4">
    <source>
        <dbReference type="Proteomes" id="UP000283090"/>
    </source>
</evidence>
<organism evidence="3 4">
    <name type="scientific">Arthrobotrys flagrans</name>
    <name type="common">Nematode-trapping fungus</name>
    <name type="synonym">Trichothecium flagrans</name>
    <dbReference type="NCBI Taxonomy" id="97331"/>
    <lineage>
        <taxon>Eukaryota</taxon>
        <taxon>Fungi</taxon>
        <taxon>Dikarya</taxon>
        <taxon>Ascomycota</taxon>
        <taxon>Pezizomycotina</taxon>
        <taxon>Orbiliomycetes</taxon>
        <taxon>Orbiliales</taxon>
        <taxon>Orbiliaceae</taxon>
        <taxon>Arthrobotrys</taxon>
    </lineage>
</organism>
<sequence length="123" mass="14273">MASRMIKEERAARNERLRRADEARKHLTHEITVLGESLDMDLRDRISNIHSNANALETQSKQLKSRTQAMNKTSRQWSALAENGRGRLKEIGDVQNWAEMIERDLLVLEETLRIVNDEDVDAY</sequence>
<accession>A0A436ZTI9</accession>
<evidence type="ECO:0000256" key="2">
    <source>
        <dbReference type="ARBA" id="ARBA00019577"/>
    </source>
</evidence>
<dbReference type="PANTHER" id="PTHR13073">
    <property type="entry name" value="BLOC-1 COMPLEX SUBUNIT 1"/>
    <property type="match status" value="1"/>
</dbReference>
<protein>
    <recommendedName>
        <fullName evidence="2">Biogenesis of lysosome-related organelles complex 1 subunit 1</fullName>
    </recommendedName>
</protein>